<proteinExistence type="predicted"/>
<organism evidence="1 2">
    <name type="scientific">Reticulomyxa filosa</name>
    <dbReference type="NCBI Taxonomy" id="46433"/>
    <lineage>
        <taxon>Eukaryota</taxon>
        <taxon>Sar</taxon>
        <taxon>Rhizaria</taxon>
        <taxon>Retaria</taxon>
        <taxon>Foraminifera</taxon>
        <taxon>Monothalamids</taxon>
        <taxon>Reticulomyxidae</taxon>
        <taxon>Reticulomyxa</taxon>
    </lineage>
</organism>
<sequence>EEAIRTAQEEFGDLGPDIEQFVELDAPNLEYWVSSLDMMCALCEKAQPTFTELAFGKSMNETKLIEMLYCATVERYFNVRKNAFALVGDLIVHCSDKIGPHIGKFMPLCIENLKPEYGLVCNNASWCVGVALEKYGSKMNIYWKPVLEHLIVILKADDKKIKHFVKPNAAITLARLACTFPNDVIKLWDKFAVDWMNALSIFNEDDDKIMAFQTLIRVINANPKVVVEHRRGLRALFFAICSWKKPPPNLQSGFNKVLFCFLFALINTLFETQKNNLHICNKMISL</sequence>
<dbReference type="SUPFAM" id="SSF48371">
    <property type="entry name" value="ARM repeat"/>
    <property type="match status" value="1"/>
</dbReference>
<dbReference type="Proteomes" id="UP000023152">
    <property type="component" value="Unassembled WGS sequence"/>
</dbReference>
<dbReference type="Gene3D" id="1.25.10.10">
    <property type="entry name" value="Leucine-rich Repeat Variant"/>
    <property type="match status" value="1"/>
</dbReference>
<dbReference type="InterPro" id="IPR011989">
    <property type="entry name" value="ARM-like"/>
</dbReference>
<dbReference type="OMA" id="DIEYPRV"/>
<comment type="caution">
    <text evidence="1">The sequence shown here is derived from an EMBL/GenBank/DDBJ whole genome shotgun (WGS) entry which is preliminary data.</text>
</comment>
<evidence type="ECO:0000313" key="1">
    <source>
        <dbReference type="EMBL" id="ETO22068.1"/>
    </source>
</evidence>
<dbReference type="EMBL" id="ASPP01011059">
    <property type="protein sequence ID" value="ETO22068.1"/>
    <property type="molecule type" value="Genomic_DNA"/>
</dbReference>
<feature type="non-terminal residue" evidence="1">
    <location>
        <position position="1"/>
    </location>
</feature>
<evidence type="ECO:0000313" key="2">
    <source>
        <dbReference type="Proteomes" id="UP000023152"/>
    </source>
</evidence>
<dbReference type="OrthoDB" id="951172at2759"/>
<dbReference type="AlphaFoldDB" id="X6N818"/>
<gene>
    <name evidence="1" type="ORF">RFI_15134</name>
</gene>
<reference evidence="1 2" key="1">
    <citation type="journal article" date="2013" name="Curr. Biol.">
        <title>The Genome of the Foraminiferan Reticulomyxa filosa.</title>
        <authorList>
            <person name="Glockner G."/>
            <person name="Hulsmann N."/>
            <person name="Schleicher M."/>
            <person name="Noegel A.A."/>
            <person name="Eichinger L."/>
            <person name="Gallinger C."/>
            <person name="Pawlowski J."/>
            <person name="Sierra R."/>
            <person name="Euteneuer U."/>
            <person name="Pillet L."/>
            <person name="Moustafa A."/>
            <person name="Platzer M."/>
            <person name="Groth M."/>
            <person name="Szafranski K."/>
            <person name="Schliwa M."/>
        </authorList>
    </citation>
    <scope>NUCLEOTIDE SEQUENCE [LARGE SCALE GENOMIC DNA]</scope>
</reference>
<name>X6N818_RETFI</name>
<keyword evidence="2" id="KW-1185">Reference proteome</keyword>
<accession>X6N818</accession>
<protein>
    <submittedName>
        <fullName evidence="1">Uncharacterized protein</fullName>
    </submittedName>
</protein>
<dbReference type="InterPro" id="IPR016024">
    <property type="entry name" value="ARM-type_fold"/>
</dbReference>